<dbReference type="CDD" id="cd08966">
    <property type="entry name" value="EcFpg-like_N"/>
    <property type="match status" value="1"/>
</dbReference>
<dbReference type="GO" id="GO:0003684">
    <property type="term" value="F:damaged DNA binding"/>
    <property type="evidence" value="ECO:0007669"/>
    <property type="project" value="InterPro"/>
</dbReference>
<dbReference type="SUPFAM" id="SSF46946">
    <property type="entry name" value="S13-like H2TH domain"/>
    <property type="match status" value="1"/>
</dbReference>
<evidence type="ECO:0000256" key="12">
    <source>
        <dbReference type="ARBA" id="ARBA00023268"/>
    </source>
</evidence>
<keyword evidence="4 15" id="KW-0479">Metal-binding</keyword>
<dbReference type="GO" id="GO:0034039">
    <property type="term" value="F:8-oxo-7,8-dihydroguanine DNA N-glycosylase activity"/>
    <property type="evidence" value="ECO:0007669"/>
    <property type="project" value="TreeGrafter"/>
</dbReference>
<dbReference type="Pfam" id="PF01149">
    <property type="entry name" value="Fapy_DNA_glyco"/>
    <property type="match status" value="1"/>
</dbReference>
<dbReference type="NCBIfam" id="TIGR00577">
    <property type="entry name" value="fpg"/>
    <property type="match status" value="1"/>
</dbReference>
<dbReference type="PATRIC" id="fig|1385369.3.peg.5696"/>
<dbReference type="InterPro" id="IPR012319">
    <property type="entry name" value="FPG_cat"/>
</dbReference>
<feature type="active site" description="Proton donor; for beta-elimination activity" evidence="15">
    <location>
        <position position="58"/>
    </location>
</feature>
<dbReference type="STRING" id="1385369.N825_20790"/>
<dbReference type="Gene3D" id="3.20.190.10">
    <property type="entry name" value="MutM-like, N-terminal"/>
    <property type="match status" value="1"/>
</dbReference>
<accession>W9GXV5</accession>
<evidence type="ECO:0000259" key="17">
    <source>
        <dbReference type="PROSITE" id="PS51068"/>
    </source>
</evidence>
<dbReference type="InterPro" id="IPR035937">
    <property type="entry name" value="FPG_N"/>
</dbReference>
<organism evidence="18 19">
    <name type="scientific">Skermanella stibiiresistens SB22</name>
    <dbReference type="NCBI Taxonomy" id="1385369"/>
    <lineage>
        <taxon>Bacteria</taxon>
        <taxon>Pseudomonadati</taxon>
        <taxon>Pseudomonadota</taxon>
        <taxon>Alphaproteobacteria</taxon>
        <taxon>Rhodospirillales</taxon>
        <taxon>Azospirillaceae</taxon>
        <taxon>Skermanella</taxon>
    </lineage>
</organism>
<dbReference type="SUPFAM" id="SSF57716">
    <property type="entry name" value="Glucocorticoid receptor-like (DNA-binding domain)"/>
    <property type="match status" value="1"/>
</dbReference>
<dbReference type="HAMAP" id="MF_00103">
    <property type="entry name" value="Fapy_DNA_glycosyl"/>
    <property type="match status" value="1"/>
</dbReference>
<comment type="similarity">
    <text evidence="2 15">Belongs to the FPG family.</text>
</comment>
<feature type="binding site" evidence="15">
    <location>
        <position position="111"/>
    </location>
    <ligand>
        <name>DNA</name>
        <dbReference type="ChEBI" id="CHEBI:16991"/>
    </ligand>
</feature>
<reference evidence="18 19" key="1">
    <citation type="submission" date="2013-08" db="EMBL/GenBank/DDBJ databases">
        <title>The genome sequence of Skermanella stibiiresistens.</title>
        <authorList>
            <person name="Zhu W."/>
            <person name="Wang G."/>
        </authorList>
    </citation>
    <scope>NUCLEOTIDE SEQUENCE [LARGE SCALE GENOMIC DNA]</scope>
    <source>
        <strain evidence="18 19">SB22</strain>
    </source>
</reference>
<evidence type="ECO:0000256" key="10">
    <source>
        <dbReference type="ARBA" id="ARBA00023204"/>
    </source>
</evidence>
<keyword evidence="19" id="KW-1185">Reference proteome</keyword>
<comment type="catalytic activity">
    <reaction evidence="1 15">
        <text>Hydrolysis of DNA containing ring-opened 7-methylguanine residues, releasing 2,6-diamino-4-hydroxy-5-(N-methyl)formamidopyrimidine.</text>
        <dbReference type="EC" id="3.2.2.23"/>
    </reaction>
</comment>
<dbReference type="OrthoDB" id="9800855at2"/>
<dbReference type="Gene3D" id="1.10.8.50">
    <property type="match status" value="1"/>
</dbReference>
<evidence type="ECO:0000256" key="9">
    <source>
        <dbReference type="ARBA" id="ARBA00023125"/>
    </source>
</evidence>
<keyword evidence="9 15" id="KW-0238">DNA-binding</keyword>
<dbReference type="SMART" id="SM01232">
    <property type="entry name" value="H2TH"/>
    <property type="match status" value="1"/>
</dbReference>
<comment type="cofactor">
    <cofactor evidence="15">
        <name>Zn(2+)</name>
        <dbReference type="ChEBI" id="CHEBI:29105"/>
    </cofactor>
    <text evidence="15">Binds 1 zinc ion per subunit.</text>
</comment>
<dbReference type="AlphaFoldDB" id="W9GXV5"/>
<dbReference type="InterPro" id="IPR020629">
    <property type="entry name" value="FPG_Glyclase"/>
</dbReference>
<dbReference type="EC" id="4.2.99.18" evidence="15"/>
<dbReference type="PROSITE" id="PS51066">
    <property type="entry name" value="ZF_FPG_2"/>
    <property type="match status" value="1"/>
</dbReference>
<evidence type="ECO:0000313" key="18">
    <source>
        <dbReference type="EMBL" id="EWY37277.1"/>
    </source>
</evidence>
<dbReference type="InterPro" id="IPR010979">
    <property type="entry name" value="Ribosomal_uS13-like_H2TH"/>
</dbReference>
<feature type="binding site" evidence="15">
    <location>
        <position position="92"/>
    </location>
    <ligand>
        <name>DNA</name>
        <dbReference type="ChEBI" id="CHEBI:16991"/>
    </ligand>
</feature>
<evidence type="ECO:0000313" key="19">
    <source>
        <dbReference type="Proteomes" id="UP000019486"/>
    </source>
</evidence>
<comment type="catalytic activity">
    <reaction evidence="14 15">
        <text>2'-deoxyribonucleotide-(2'-deoxyribose 5'-phosphate)-2'-deoxyribonucleotide-DNA = a 3'-end 2'-deoxyribonucleotide-(2,3-dehydro-2,3-deoxyribose 5'-phosphate)-DNA + a 5'-end 5'-phospho-2'-deoxyribonucleoside-DNA + H(+)</text>
        <dbReference type="Rhea" id="RHEA:66592"/>
        <dbReference type="Rhea" id="RHEA-COMP:13180"/>
        <dbReference type="Rhea" id="RHEA-COMP:16897"/>
        <dbReference type="Rhea" id="RHEA-COMP:17067"/>
        <dbReference type="ChEBI" id="CHEBI:15378"/>
        <dbReference type="ChEBI" id="CHEBI:136412"/>
        <dbReference type="ChEBI" id="CHEBI:157695"/>
        <dbReference type="ChEBI" id="CHEBI:167181"/>
        <dbReference type="EC" id="4.2.99.18"/>
    </reaction>
</comment>
<comment type="caution">
    <text evidence="18">The sequence shown here is derived from an EMBL/GenBank/DDBJ whole genome shotgun (WGS) entry which is preliminary data.</text>
</comment>
<sequence>MPELPEVETVCRGLALKMEGRVLAKVEQRRPNLRIPFPNRMVERLTGRRVLTIRRRAKYILIHLDDGQVLIVHLGMSGRMTIGRDLGPPTAHDHVLLTTDDGSDIRFNDARRFGLMALTTAEELERHPLLASLGPEPLGNQFDAETLSRAIKSKITPIKSALLDQTVVAGLGNIYVCEALFQAGISPKRIAATVAGRRAERLVPAIREILGRAIEAGGSTLRDYVQASGELGYFQHQFAVYDREGEACPGCTCDITTTGGIERIVQANRSTFHCPRRQR</sequence>
<dbReference type="EC" id="3.2.2.23" evidence="15"/>
<dbReference type="SUPFAM" id="SSF81624">
    <property type="entry name" value="N-terminal domain of MutM-like DNA repair proteins"/>
    <property type="match status" value="1"/>
</dbReference>
<dbReference type="GO" id="GO:0140078">
    <property type="term" value="F:class I DNA-(apurinic or apyrimidinic site) endonuclease activity"/>
    <property type="evidence" value="ECO:0007669"/>
    <property type="project" value="UniProtKB-EC"/>
</dbReference>
<dbReference type="InterPro" id="IPR000214">
    <property type="entry name" value="Znf_DNA_glyclase/AP_lyase"/>
</dbReference>
<feature type="domain" description="Formamidopyrimidine-DNA glycosylase catalytic" evidence="17">
    <location>
        <begin position="2"/>
        <end position="114"/>
    </location>
</feature>
<feature type="active site" description="Proton donor" evidence="15">
    <location>
        <position position="3"/>
    </location>
</feature>
<keyword evidence="13 15" id="KW-0326">Glycosidase</keyword>
<gene>
    <name evidence="15" type="primary">mutM</name>
    <name evidence="15" type="synonym">fpg</name>
    <name evidence="18" type="ORF">N825_20790</name>
</gene>
<evidence type="ECO:0000256" key="4">
    <source>
        <dbReference type="ARBA" id="ARBA00022723"/>
    </source>
</evidence>
<dbReference type="FunFam" id="1.10.8.50:FF:000003">
    <property type="entry name" value="Formamidopyrimidine-DNA glycosylase"/>
    <property type="match status" value="1"/>
</dbReference>
<comment type="function">
    <text evidence="15">Involved in base excision repair of DNA damaged by oxidation or by mutagenic agents. Acts as DNA glycosylase that recognizes and removes damaged bases. Has a preference for oxidized purines, such as 7,8-dihydro-8-oxoguanine (8-oxoG). Has AP (apurinic/apyrimidinic) lyase activity and introduces nicks in the DNA strand. Cleaves the DNA backbone by beta-delta elimination to generate a single-strand break at the site of the removed base with both 3'- and 5'-phosphates.</text>
</comment>
<feature type="active site" description="Proton donor; for delta-elimination activity" evidence="15">
    <location>
        <position position="269"/>
    </location>
</feature>
<keyword evidence="12 15" id="KW-0511">Multifunctional enzyme</keyword>
<keyword evidence="7 15" id="KW-0378">Hydrolase</keyword>
<dbReference type="PANTHER" id="PTHR22993:SF9">
    <property type="entry name" value="FORMAMIDOPYRIMIDINE-DNA GLYCOSYLASE"/>
    <property type="match status" value="1"/>
</dbReference>
<keyword evidence="11 15" id="KW-0456">Lyase</keyword>
<evidence type="ECO:0000256" key="11">
    <source>
        <dbReference type="ARBA" id="ARBA00023239"/>
    </source>
</evidence>
<protein>
    <recommendedName>
        <fullName evidence="15">Formamidopyrimidine-DNA glycosylase</fullName>
        <shortName evidence="15">Fapy-DNA glycosylase</shortName>
        <ecNumber evidence="15">3.2.2.23</ecNumber>
    </recommendedName>
    <alternativeName>
        <fullName evidence="15">DNA-(apurinic or apyrimidinic site) lyase MutM</fullName>
        <shortName evidence="15">AP lyase MutM</shortName>
        <ecNumber evidence="15">4.2.99.18</ecNumber>
    </alternativeName>
</protein>
<feature type="active site" description="Schiff-base intermediate with DNA" evidence="15">
    <location>
        <position position="2"/>
    </location>
</feature>
<feature type="domain" description="FPG-type" evidence="16">
    <location>
        <begin position="239"/>
        <end position="279"/>
    </location>
</feature>
<dbReference type="GO" id="GO:0008270">
    <property type="term" value="F:zinc ion binding"/>
    <property type="evidence" value="ECO:0007669"/>
    <property type="project" value="UniProtKB-UniRule"/>
</dbReference>
<dbReference type="FunFam" id="3.20.190.10:FF:000001">
    <property type="entry name" value="Formamidopyrimidine-DNA glycosylase"/>
    <property type="match status" value="1"/>
</dbReference>
<evidence type="ECO:0000256" key="13">
    <source>
        <dbReference type="ARBA" id="ARBA00023295"/>
    </source>
</evidence>
<evidence type="ECO:0000256" key="7">
    <source>
        <dbReference type="ARBA" id="ARBA00022801"/>
    </source>
</evidence>
<dbReference type="SMART" id="SM00898">
    <property type="entry name" value="Fapy_DNA_glyco"/>
    <property type="match status" value="1"/>
</dbReference>
<keyword evidence="6 15" id="KW-0863">Zinc-finger</keyword>
<name>W9GXV5_9PROT</name>
<keyword evidence="5 15" id="KW-0227">DNA damage</keyword>
<comment type="subunit">
    <text evidence="3 15">Monomer.</text>
</comment>
<dbReference type="PROSITE" id="PS51068">
    <property type="entry name" value="FPG_CAT"/>
    <property type="match status" value="1"/>
</dbReference>
<evidence type="ECO:0000256" key="3">
    <source>
        <dbReference type="ARBA" id="ARBA00011245"/>
    </source>
</evidence>
<evidence type="ECO:0000256" key="1">
    <source>
        <dbReference type="ARBA" id="ARBA00001668"/>
    </source>
</evidence>
<evidence type="ECO:0000256" key="15">
    <source>
        <dbReference type="HAMAP-Rule" id="MF_00103"/>
    </source>
</evidence>
<keyword evidence="10 15" id="KW-0234">DNA repair</keyword>
<dbReference type="Proteomes" id="UP000019486">
    <property type="component" value="Unassembled WGS sequence"/>
</dbReference>
<dbReference type="Pfam" id="PF06831">
    <property type="entry name" value="H2TH"/>
    <property type="match status" value="1"/>
</dbReference>
<proteinExistence type="inferred from homology"/>
<dbReference type="GO" id="GO:0006284">
    <property type="term" value="P:base-excision repair"/>
    <property type="evidence" value="ECO:0007669"/>
    <property type="project" value="InterPro"/>
</dbReference>
<dbReference type="NCBIfam" id="NF002211">
    <property type="entry name" value="PRK01103.1"/>
    <property type="match status" value="1"/>
</dbReference>
<dbReference type="InterPro" id="IPR015886">
    <property type="entry name" value="H2TH_FPG"/>
</dbReference>
<dbReference type="RefSeq" id="WP_037459251.1">
    <property type="nucleotide sequence ID" value="NZ_AVFL01000028.1"/>
</dbReference>
<evidence type="ECO:0000256" key="14">
    <source>
        <dbReference type="ARBA" id="ARBA00044632"/>
    </source>
</evidence>
<evidence type="ECO:0000256" key="2">
    <source>
        <dbReference type="ARBA" id="ARBA00009409"/>
    </source>
</evidence>
<feature type="binding site" evidence="15">
    <location>
        <position position="154"/>
    </location>
    <ligand>
        <name>DNA</name>
        <dbReference type="ChEBI" id="CHEBI:16991"/>
    </ligand>
</feature>
<evidence type="ECO:0000259" key="16">
    <source>
        <dbReference type="PROSITE" id="PS51066"/>
    </source>
</evidence>
<evidence type="ECO:0000256" key="6">
    <source>
        <dbReference type="ARBA" id="ARBA00022771"/>
    </source>
</evidence>
<evidence type="ECO:0000256" key="8">
    <source>
        <dbReference type="ARBA" id="ARBA00022833"/>
    </source>
</evidence>
<keyword evidence="8 15" id="KW-0862">Zinc</keyword>
<dbReference type="EMBL" id="AVFL01000028">
    <property type="protein sequence ID" value="EWY37277.1"/>
    <property type="molecule type" value="Genomic_DNA"/>
</dbReference>
<dbReference type="PANTHER" id="PTHR22993">
    <property type="entry name" value="FORMAMIDOPYRIMIDINE-DNA GLYCOSYLASE"/>
    <property type="match status" value="1"/>
</dbReference>
<evidence type="ECO:0000256" key="5">
    <source>
        <dbReference type="ARBA" id="ARBA00022763"/>
    </source>
</evidence>